<dbReference type="SUPFAM" id="SSF57959">
    <property type="entry name" value="Leucine zipper domain"/>
    <property type="match status" value="1"/>
</dbReference>
<feature type="region of interest" description="Disordered" evidence="9">
    <location>
        <begin position="144"/>
        <end position="164"/>
    </location>
</feature>
<feature type="domain" description="BZIP" evidence="10">
    <location>
        <begin position="149"/>
        <end position="212"/>
    </location>
</feature>
<evidence type="ECO:0000256" key="8">
    <source>
        <dbReference type="SAM" id="Coils"/>
    </source>
</evidence>
<dbReference type="Proteomes" id="UP001234581">
    <property type="component" value="Unassembled WGS sequence"/>
</dbReference>
<evidence type="ECO:0000256" key="5">
    <source>
        <dbReference type="ARBA" id="ARBA00023163"/>
    </source>
</evidence>
<evidence type="ECO:0000259" key="10">
    <source>
        <dbReference type="PROSITE" id="PS50217"/>
    </source>
</evidence>
<evidence type="ECO:0000256" key="7">
    <source>
        <dbReference type="ARBA" id="ARBA00023242"/>
    </source>
</evidence>
<dbReference type="RefSeq" id="XP_058344714.1">
    <property type="nucleotide sequence ID" value="XM_058484453.1"/>
</dbReference>
<dbReference type="PANTHER" id="PTHR46714:SF6">
    <property type="entry name" value="TRANSCRIPTIONAL ACTIVATOR HAC1"/>
    <property type="match status" value="1"/>
</dbReference>
<keyword evidence="8" id="KW-0175">Coiled coil</keyword>
<comment type="similarity">
    <text evidence="2">Belongs to the bZIP family.</text>
</comment>
<feature type="coiled-coil region" evidence="8">
    <location>
        <begin position="167"/>
        <end position="222"/>
    </location>
</feature>
<feature type="compositionally biased region" description="Low complexity" evidence="9">
    <location>
        <begin position="66"/>
        <end position="86"/>
    </location>
</feature>
<dbReference type="GO" id="GO:0045944">
    <property type="term" value="P:positive regulation of transcription by RNA polymerase II"/>
    <property type="evidence" value="ECO:0007669"/>
    <property type="project" value="InterPro"/>
</dbReference>
<evidence type="ECO:0000256" key="3">
    <source>
        <dbReference type="ARBA" id="ARBA00023015"/>
    </source>
</evidence>
<organism evidence="11 12">
    <name type="scientific">Lichtheimia ornata</name>
    <dbReference type="NCBI Taxonomy" id="688661"/>
    <lineage>
        <taxon>Eukaryota</taxon>
        <taxon>Fungi</taxon>
        <taxon>Fungi incertae sedis</taxon>
        <taxon>Mucoromycota</taxon>
        <taxon>Mucoromycotina</taxon>
        <taxon>Mucoromycetes</taxon>
        <taxon>Mucorales</taxon>
        <taxon>Lichtheimiaceae</taxon>
        <taxon>Lichtheimia</taxon>
    </lineage>
</organism>
<evidence type="ECO:0000256" key="6">
    <source>
        <dbReference type="ARBA" id="ARBA00023230"/>
    </source>
</evidence>
<dbReference type="CDD" id="cd14686">
    <property type="entry name" value="bZIP"/>
    <property type="match status" value="1"/>
</dbReference>
<dbReference type="PROSITE" id="PS50217">
    <property type="entry name" value="BZIP"/>
    <property type="match status" value="1"/>
</dbReference>
<dbReference type="PROSITE" id="PS00036">
    <property type="entry name" value="BZIP_BASIC"/>
    <property type="match status" value="1"/>
</dbReference>
<feature type="compositionally biased region" description="Low complexity" evidence="9">
    <location>
        <begin position="107"/>
        <end position="119"/>
    </location>
</feature>
<feature type="region of interest" description="Disordered" evidence="9">
    <location>
        <begin position="1"/>
        <end position="37"/>
    </location>
</feature>
<keyword evidence="6" id="KW-0834">Unfolded protein response</keyword>
<feature type="compositionally biased region" description="Basic residues" evidence="9">
    <location>
        <begin position="153"/>
        <end position="164"/>
    </location>
</feature>
<dbReference type="GO" id="GO:0003677">
    <property type="term" value="F:DNA binding"/>
    <property type="evidence" value="ECO:0007669"/>
    <property type="project" value="UniProtKB-KW"/>
</dbReference>
<feature type="compositionally biased region" description="Polar residues" evidence="9">
    <location>
        <begin position="20"/>
        <end position="31"/>
    </location>
</feature>
<dbReference type="EMBL" id="JARTCD010000016">
    <property type="protein sequence ID" value="KAJ8659801.1"/>
    <property type="molecule type" value="Genomic_DNA"/>
</dbReference>
<evidence type="ECO:0000313" key="12">
    <source>
        <dbReference type="Proteomes" id="UP001234581"/>
    </source>
</evidence>
<feature type="region of interest" description="Disordered" evidence="9">
    <location>
        <begin position="317"/>
        <end position="352"/>
    </location>
</feature>
<dbReference type="InterPro" id="IPR044280">
    <property type="entry name" value="Hac1/HY5"/>
</dbReference>
<reference evidence="11 12" key="1">
    <citation type="submission" date="2023-03" db="EMBL/GenBank/DDBJ databases">
        <title>Genome sequence of Lichtheimia ornata CBS 291.66.</title>
        <authorList>
            <person name="Mohabir J.T."/>
            <person name="Shea T.P."/>
            <person name="Kurbessoian T."/>
            <person name="Berby B."/>
            <person name="Fontaine J."/>
            <person name="Livny J."/>
            <person name="Gnirke A."/>
            <person name="Stajich J.E."/>
            <person name="Cuomo C.A."/>
        </authorList>
    </citation>
    <scope>NUCLEOTIDE SEQUENCE [LARGE SCALE GENOMIC DNA]</scope>
    <source>
        <strain evidence="11">CBS 291.66</strain>
    </source>
</reference>
<protein>
    <recommendedName>
        <fullName evidence="10">BZIP domain-containing protein</fullName>
    </recommendedName>
</protein>
<feature type="region of interest" description="Disordered" evidence="9">
    <location>
        <begin position="66"/>
        <end position="124"/>
    </location>
</feature>
<dbReference type="GeneID" id="83211807"/>
<comment type="subcellular location">
    <subcellularLocation>
        <location evidence="1">Nucleus</location>
    </subcellularLocation>
</comment>
<keyword evidence="3" id="KW-0805">Transcription regulation</keyword>
<evidence type="ECO:0000256" key="9">
    <source>
        <dbReference type="SAM" id="MobiDB-lite"/>
    </source>
</evidence>
<keyword evidence="5" id="KW-0804">Transcription</keyword>
<sequence>MDLNDWLLDTESSFLHDNEQQPSNTGHEANLTTTPTTAPTLDINALLGELATANDWQVGSNLPLSSLPSSSASTSGQSNTTGSSPSSRDRGVSPSTPGKDDDDDETQNNSNSSSSKQQQLAKMTGRLDFRSSIVSGAATEVPEAQWRNMSSKDRRKLRNKISARNSRQKAKGYITSLEQEVEQLKADKGEMAVELKRVQELVTQLLQENEQLKQLHQQIMASSTSPPTDLFAPNAFDELSMPLMTTWLSHTSMPRWDLPRLMSLSKDTDPNAQQYAAWLFQRYPLLAPALMSMVIDQTMTPAELLISTLDNVIQQKEADLDHKSAPTKTIKDEKKDEEDEEEEKVKSKKTKKRCEYRCRKREKERNSIEDGDGCDDGSRRRKNIFCTVFELYQNTFQYMMNNTRQRLSFMCDAKHRLIEMSTATAKEVLSRQTDTLPPASSSSATSPTTTTTTTQV</sequence>
<evidence type="ECO:0000313" key="11">
    <source>
        <dbReference type="EMBL" id="KAJ8659801.1"/>
    </source>
</evidence>
<keyword evidence="7" id="KW-0539">Nucleus</keyword>
<feature type="compositionally biased region" description="Basic and acidic residues" evidence="9">
    <location>
        <begin position="317"/>
        <end position="334"/>
    </location>
</feature>
<accession>A0AAD7V910</accession>
<dbReference type="Gene3D" id="1.20.5.170">
    <property type="match status" value="1"/>
</dbReference>
<keyword evidence="12" id="KW-1185">Reference proteome</keyword>
<keyword evidence="4" id="KW-0238">DNA-binding</keyword>
<dbReference type="PANTHER" id="PTHR46714">
    <property type="entry name" value="TRANSCRIPTIONAL ACTIVATOR HAC1"/>
    <property type="match status" value="1"/>
</dbReference>
<name>A0AAD7V910_9FUNG</name>
<proteinExistence type="inferred from homology"/>
<dbReference type="InterPro" id="IPR046347">
    <property type="entry name" value="bZIP_sf"/>
</dbReference>
<feature type="compositionally biased region" description="Low complexity" evidence="9">
    <location>
        <begin position="437"/>
        <end position="456"/>
    </location>
</feature>
<feature type="region of interest" description="Disordered" evidence="9">
    <location>
        <begin position="428"/>
        <end position="456"/>
    </location>
</feature>
<comment type="caution">
    <text evidence="11">The sequence shown here is derived from an EMBL/GenBank/DDBJ whole genome shotgun (WGS) entry which is preliminary data.</text>
</comment>
<evidence type="ECO:0000256" key="4">
    <source>
        <dbReference type="ARBA" id="ARBA00023125"/>
    </source>
</evidence>
<dbReference type="GO" id="GO:0005634">
    <property type="term" value="C:nucleus"/>
    <property type="evidence" value="ECO:0007669"/>
    <property type="project" value="UniProtKB-SubCell"/>
</dbReference>
<evidence type="ECO:0000256" key="1">
    <source>
        <dbReference type="ARBA" id="ARBA00004123"/>
    </source>
</evidence>
<dbReference type="GO" id="GO:0000981">
    <property type="term" value="F:DNA-binding transcription factor activity, RNA polymerase II-specific"/>
    <property type="evidence" value="ECO:0007669"/>
    <property type="project" value="InterPro"/>
</dbReference>
<dbReference type="SMART" id="SM00338">
    <property type="entry name" value="BRLZ"/>
    <property type="match status" value="1"/>
</dbReference>
<evidence type="ECO:0000256" key="2">
    <source>
        <dbReference type="ARBA" id="ARBA00007163"/>
    </source>
</evidence>
<dbReference type="Pfam" id="PF00170">
    <property type="entry name" value="bZIP_1"/>
    <property type="match status" value="1"/>
</dbReference>
<dbReference type="AlphaFoldDB" id="A0AAD7V910"/>
<dbReference type="GO" id="GO:0006986">
    <property type="term" value="P:response to unfolded protein"/>
    <property type="evidence" value="ECO:0007669"/>
    <property type="project" value="UniProtKB-KW"/>
</dbReference>
<gene>
    <name evidence="11" type="ORF">O0I10_004394</name>
</gene>
<dbReference type="InterPro" id="IPR004827">
    <property type="entry name" value="bZIP"/>
</dbReference>